<evidence type="ECO:0000259" key="4">
    <source>
        <dbReference type="Pfam" id="PF21117"/>
    </source>
</evidence>
<dbReference type="PANTHER" id="PTHR38149:SF1">
    <property type="entry name" value="ATPASE"/>
    <property type="match status" value="1"/>
</dbReference>
<evidence type="ECO:0000259" key="3">
    <source>
        <dbReference type="Pfam" id="PF20446"/>
    </source>
</evidence>
<evidence type="ECO:0000313" key="5">
    <source>
        <dbReference type="EMBL" id="KAJ1977193.1"/>
    </source>
</evidence>
<dbReference type="InterPro" id="IPR046833">
    <property type="entry name" value="ABC_N"/>
</dbReference>
<evidence type="ECO:0000259" key="2">
    <source>
        <dbReference type="Pfam" id="PF09818"/>
    </source>
</evidence>
<protein>
    <recommendedName>
        <fullName evidence="7">ATPase of the ABC class</fullName>
    </recommendedName>
</protein>
<feature type="compositionally biased region" description="Basic residues" evidence="1">
    <location>
        <begin position="1"/>
        <end position="11"/>
    </location>
</feature>
<organism evidence="5 6">
    <name type="scientific">Dimargaris verticillata</name>
    <dbReference type="NCBI Taxonomy" id="2761393"/>
    <lineage>
        <taxon>Eukaryota</taxon>
        <taxon>Fungi</taxon>
        <taxon>Fungi incertae sedis</taxon>
        <taxon>Zoopagomycota</taxon>
        <taxon>Kickxellomycotina</taxon>
        <taxon>Dimargaritomycetes</taxon>
        <taxon>Dimargaritales</taxon>
        <taxon>Dimargaritaceae</taxon>
        <taxon>Dimargaris</taxon>
    </lineage>
</organism>
<accession>A0A9W8ECE1</accession>
<name>A0A9W8ECE1_9FUNG</name>
<dbReference type="Pfam" id="PF09818">
    <property type="entry name" value="ABC_ATPase"/>
    <property type="match status" value="1"/>
</dbReference>
<sequence>MKRARGFHHQRGGPSKWARGRSYGSRPDSRTAQAPVNNGPLEQRLWDLDGQSYGQYKLLLGQHPFPTYDLYIDYVQSDPYAPPSHIRLRVDQAVAKFPSLLFNSPIRHTALCDYVTRRIFQFLSGRGMNVHENSGGGGRDFWAVKGARLTIDPPGQQVLERTSVDITNDYVEARMSVRLPARGRSIVADEAHRVLIKALPTLVADTMLYGAYQPEQVLEFVDCLEDQAALRGMLPRQGLIGFVRNGAILPRKSGISDHPLATEGVVKFQSPSSLEMSFTLLHTGTVTGMGIKKGITLIAGGGFHGKSTLLQALEKGIYNHIPGDGREFVCISTDMVKIKAEDGRPVTQTDITPFINNLPFGKQTTQFSTDDASGSTSMAAGIQEALEMGCTGFLFDEDTCATNFLIRDQRMQTLVPKSKEPITPLIAKVGTLSQKMGVSTILVAGGCGDYLDVADTVICMENYRPHDATAAAIRIAQQYPTGSQKEAAGTYGTIPQRHITVPKWVAAHKPPAAKSLHQITLPLHTNNHTSSEQNPAYDGKGPRQGRGRKAGTRDDDGGTDESSLQLASRDDPLPSISLAHLDQLCETSQTRALAALLVTFTRLGEAPSGAGNGHQLAKLIPSLYQNGHGKAPTMQQWLDLLDRVMDQQGLAAIVSLRDSQWNPAAQKDNDALAAQIPNALSRPRRYEIGAMLNRLRGLAVTI</sequence>
<comment type="caution">
    <text evidence="5">The sequence shown here is derived from an EMBL/GenBank/DDBJ whole genome shotgun (WGS) entry which is preliminary data.</text>
</comment>
<dbReference type="OrthoDB" id="189459at2759"/>
<gene>
    <name evidence="5" type="ORF">H4R34_003678</name>
</gene>
<dbReference type="InterPro" id="IPR049069">
    <property type="entry name" value="MRB1590-like_C"/>
</dbReference>
<proteinExistence type="predicted"/>
<dbReference type="AlphaFoldDB" id="A0A9W8ECE1"/>
<feature type="domain" description="MRB1590-like C-terminal" evidence="4">
    <location>
        <begin position="575"/>
        <end position="700"/>
    </location>
</feature>
<feature type="region of interest" description="Disordered" evidence="1">
    <location>
        <begin position="525"/>
        <end position="571"/>
    </location>
</feature>
<dbReference type="Pfam" id="PF21117">
    <property type="entry name" value="MRB1590_C"/>
    <property type="match status" value="1"/>
</dbReference>
<dbReference type="Proteomes" id="UP001151582">
    <property type="component" value="Unassembled WGS sequence"/>
</dbReference>
<reference evidence="5" key="1">
    <citation type="submission" date="2022-07" db="EMBL/GenBank/DDBJ databases">
        <title>Phylogenomic reconstructions and comparative analyses of Kickxellomycotina fungi.</title>
        <authorList>
            <person name="Reynolds N.K."/>
            <person name="Stajich J.E."/>
            <person name="Barry K."/>
            <person name="Grigoriev I.V."/>
            <person name="Crous P."/>
            <person name="Smith M.E."/>
        </authorList>
    </citation>
    <scope>NUCLEOTIDE SEQUENCE</scope>
    <source>
        <strain evidence="5">RSA 567</strain>
    </source>
</reference>
<evidence type="ECO:0000256" key="1">
    <source>
        <dbReference type="SAM" id="MobiDB-lite"/>
    </source>
</evidence>
<evidence type="ECO:0000313" key="6">
    <source>
        <dbReference type="Proteomes" id="UP001151582"/>
    </source>
</evidence>
<dbReference type="PANTHER" id="PTHR38149">
    <property type="entry name" value="ATPASE"/>
    <property type="match status" value="1"/>
</dbReference>
<dbReference type="InterPro" id="IPR019195">
    <property type="entry name" value="ABC_ATPase_put"/>
</dbReference>
<keyword evidence="6" id="KW-1185">Reference proteome</keyword>
<dbReference type="Pfam" id="PF20446">
    <property type="entry name" value="ABC_N"/>
    <property type="match status" value="1"/>
</dbReference>
<evidence type="ECO:0008006" key="7">
    <source>
        <dbReference type="Google" id="ProtNLM"/>
    </source>
</evidence>
<feature type="domain" description="ATPase of the ABC class C-terminal" evidence="2">
    <location>
        <begin position="215"/>
        <end position="492"/>
    </location>
</feature>
<feature type="domain" description="ATPase of the ABC class N-terminal" evidence="3">
    <location>
        <begin position="40"/>
        <end position="209"/>
    </location>
</feature>
<dbReference type="InterPro" id="IPR046834">
    <property type="entry name" value="ABC_ATPase_C"/>
</dbReference>
<feature type="region of interest" description="Disordered" evidence="1">
    <location>
        <begin position="1"/>
        <end position="38"/>
    </location>
</feature>
<feature type="compositionally biased region" description="Polar residues" evidence="1">
    <location>
        <begin position="525"/>
        <end position="534"/>
    </location>
</feature>
<dbReference type="EMBL" id="JANBQB010000367">
    <property type="protein sequence ID" value="KAJ1977193.1"/>
    <property type="molecule type" value="Genomic_DNA"/>
</dbReference>